<feature type="signal peptide" evidence="13">
    <location>
        <begin position="1"/>
        <end position="21"/>
    </location>
</feature>
<evidence type="ECO:0000256" key="12">
    <source>
        <dbReference type="ARBA" id="ARBA00071217"/>
    </source>
</evidence>
<dbReference type="InterPro" id="IPR012674">
    <property type="entry name" value="Calycin"/>
</dbReference>
<dbReference type="Pfam" id="PF08212">
    <property type="entry name" value="Lipocalin_2"/>
    <property type="match status" value="1"/>
</dbReference>
<dbReference type="GO" id="GO:0008289">
    <property type="term" value="F:lipid binding"/>
    <property type="evidence" value="ECO:0007669"/>
    <property type="project" value="UniProtKB-KW"/>
</dbReference>
<evidence type="ECO:0000256" key="14">
    <source>
        <dbReference type="PIRSR" id="PIRSR036893-52"/>
    </source>
</evidence>
<dbReference type="GO" id="GO:0006950">
    <property type="term" value="P:response to stress"/>
    <property type="evidence" value="ECO:0007669"/>
    <property type="project" value="UniProtKB-ARBA"/>
</dbReference>
<protein>
    <recommendedName>
        <fullName evidence="12">Outer membrane lipoprotein Blc</fullName>
    </recommendedName>
</protein>
<evidence type="ECO:0000256" key="13">
    <source>
        <dbReference type="PIRNR" id="PIRNR036893"/>
    </source>
</evidence>
<gene>
    <name evidence="16" type="ORF">LX64_03738</name>
</gene>
<proteinExistence type="inferred from homology"/>
<evidence type="ECO:0000256" key="10">
    <source>
        <dbReference type="ARBA" id="ARBA00023288"/>
    </source>
</evidence>
<accession>A0A327QE21</accession>
<evidence type="ECO:0000256" key="6">
    <source>
        <dbReference type="ARBA" id="ARBA00023121"/>
    </source>
</evidence>
<name>A0A327QE21_9BACT</name>
<comment type="subunit">
    <text evidence="4">Homodimer.</text>
</comment>
<dbReference type="PIRSF" id="PIRSF036893">
    <property type="entry name" value="Lipocalin_ApoD"/>
    <property type="match status" value="1"/>
</dbReference>
<keyword evidence="17" id="KW-1185">Reference proteome</keyword>
<feature type="lipid moiety-binding region" description="N-palmitoyl cysteine" evidence="14">
    <location>
        <position position="20"/>
    </location>
</feature>
<keyword evidence="9" id="KW-0998">Cell outer membrane</keyword>
<keyword evidence="6" id="KW-0446">Lipid-binding</keyword>
<reference evidence="16 17" key="1">
    <citation type="submission" date="2018-06" db="EMBL/GenBank/DDBJ databases">
        <title>Genomic Encyclopedia of Archaeal and Bacterial Type Strains, Phase II (KMG-II): from individual species to whole genera.</title>
        <authorList>
            <person name="Goeker M."/>
        </authorList>
    </citation>
    <scope>NUCLEOTIDE SEQUENCE [LARGE SCALE GENOMIC DNA]</scope>
    <source>
        <strain evidence="16 17">DSM 23857</strain>
    </source>
</reference>
<feature type="domain" description="Lipocalin/cytosolic fatty-acid binding" evidence="15">
    <location>
        <begin position="33"/>
        <end position="172"/>
    </location>
</feature>
<evidence type="ECO:0000313" key="16">
    <source>
        <dbReference type="EMBL" id="RAJ01523.1"/>
    </source>
</evidence>
<keyword evidence="7" id="KW-0472">Membrane</keyword>
<evidence type="ECO:0000256" key="7">
    <source>
        <dbReference type="ARBA" id="ARBA00023136"/>
    </source>
</evidence>
<evidence type="ECO:0000256" key="1">
    <source>
        <dbReference type="ARBA" id="ARBA00004442"/>
    </source>
</evidence>
<evidence type="ECO:0000256" key="11">
    <source>
        <dbReference type="ARBA" id="ARBA00057024"/>
    </source>
</evidence>
<evidence type="ECO:0000259" key="15">
    <source>
        <dbReference type="Pfam" id="PF08212"/>
    </source>
</evidence>
<evidence type="ECO:0000313" key="17">
    <source>
        <dbReference type="Proteomes" id="UP000249547"/>
    </source>
</evidence>
<organism evidence="16 17">
    <name type="scientific">Chitinophaga skermanii</name>
    <dbReference type="NCBI Taxonomy" id="331697"/>
    <lineage>
        <taxon>Bacteria</taxon>
        <taxon>Pseudomonadati</taxon>
        <taxon>Bacteroidota</taxon>
        <taxon>Chitinophagia</taxon>
        <taxon>Chitinophagales</taxon>
        <taxon>Chitinophagaceae</taxon>
        <taxon>Chitinophaga</taxon>
    </lineage>
</organism>
<evidence type="ECO:0000256" key="2">
    <source>
        <dbReference type="ARBA" id="ARBA00004635"/>
    </source>
</evidence>
<dbReference type="PANTHER" id="PTHR10612">
    <property type="entry name" value="APOLIPOPROTEIN D"/>
    <property type="match status" value="1"/>
</dbReference>
<dbReference type="GO" id="GO:0009279">
    <property type="term" value="C:cell outer membrane"/>
    <property type="evidence" value="ECO:0007669"/>
    <property type="project" value="UniProtKB-SubCell"/>
</dbReference>
<dbReference type="PROSITE" id="PS00213">
    <property type="entry name" value="LIPOCALIN"/>
    <property type="match status" value="1"/>
</dbReference>
<dbReference type="InterPro" id="IPR022272">
    <property type="entry name" value="Lipocalin_CS"/>
</dbReference>
<dbReference type="PROSITE" id="PS51257">
    <property type="entry name" value="PROKAR_LIPOPROTEIN"/>
    <property type="match status" value="1"/>
</dbReference>
<dbReference type="EMBL" id="QLLL01000007">
    <property type="protein sequence ID" value="RAJ01523.1"/>
    <property type="molecule type" value="Genomic_DNA"/>
</dbReference>
<dbReference type="Gene3D" id="2.40.128.20">
    <property type="match status" value="1"/>
</dbReference>
<dbReference type="FunFam" id="2.40.128.20:FF:000002">
    <property type="entry name" value="Outer membrane lipoprotein Blc"/>
    <property type="match status" value="1"/>
</dbReference>
<dbReference type="InterPro" id="IPR002446">
    <property type="entry name" value="Lipocalin_bac"/>
</dbReference>
<dbReference type="OrthoDB" id="594739at2"/>
<evidence type="ECO:0000256" key="3">
    <source>
        <dbReference type="ARBA" id="ARBA00006889"/>
    </source>
</evidence>
<comment type="caution">
    <text evidence="16">The sequence shown here is derived from an EMBL/GenBank/DDBJ whole genome shotgun (WGS) entry which is preliminary data.</text>
</comment>
<feature type="lipid moiety-binding region" description="S-diacylglycerol cysteine" evidence="14">
    <location>
        <position position="20"/>
    </location>
</feature>
<dbReference type="InterPro" id="IPR000566">
    <property type="entry name" value="Lipocln_cytosolic_FA-bd_dom"/>
</dbReference>
<dbReference type="Proteomes" id="UP000249547">
    <property type="component" value="Unassembled WGS sequence"/>
</dbReference>
<sequence length="179" mass="20199">MKILRPLVLLFSSAILICACASIPKNATPVDHFDVSKYLGKWYEIARFDYKFEKNLDNVTAQYSLRDDGDIKVLNSGYDFVKKEWKSSTGKAKFRGDKNVAALKVSFFGPFYAGYNVIAIDKDYRYALVAGKNLAYLWILSRTTTIPADIKEAYLQKAVAVGYDTSKLVWVAHNQSISN</sequence>
<comment type="similarity">
    <text evidence="3 13">Belongs to the calycin superfamily. Lipocalin family.</text>
</comment>
<keyword evidence="5 13" id="KW-0732">Signal</keyword>
<dbReference type="PANTHER" id="PTHR10612:SF34">
    <property type="entry name" value="APOLIPOPROTEIN D"/>
    <property type="match status" value="1"/>
</dbReference>
<keyword evidence="10 14" id="KW-0449">Lipoprotein</keyword>
<dbReference type="RefSeq" id="WP_111599164.1">
    <property type="nucleotide sequence ID" value="NZ_QLLL01000007.1"/>
</dbReference>
<evidence type="ECO:0000256" key="4">
    <source>
        <dbReference type="ARBA" id="ARBA00011738"/>
    </source>
</evidence>
<dbReference type="InterPro" id="IPR047202">
    <property type="entry name" value="Lipocalin_Blc-like_dom"/>
</dbReference>
<evidence type="ECO:0000256" key="9">
    <source>
        <dbReference type="ARBA" id="ARBA00023237"/>
    </source>
</evidence>
<dbReference type="PRINTS" id="PR01171">
    <property type="entry name" value="BCTLIPOCALIN"/>
</dbReference>
<dbReference type="CDD" id="cd19438">
    <property type="entry name" value="lipocalin_Blc-like"/>
    <property type="match status" value="1"/>
</dbReference>
<dbReference type="SUPFAM" id="SSF50814">
    <property type="entry name" value="Lipocalins"/>
    <property type="match status" value="1"/>
</dbReference>
<evidence type="ECO:0000256" key="8">
    <source>
        <dbReference type="ARBA" id="ARBA00023139"/>
    </source>
</evidence>
<comment type="subcellular location">
    <subcellularLocation>
        <location evidence="1">Cell outer membrane</location>
    </subcellularLocation>
    <subcellularLocation>
        <location evidence="2">Membrane</location>
        <topology evidence="2">Lipid-anchor</topology>
    </subcellularLocation>
</comment>
<feature type="chain" id="PRO_5016197084" description="Outer membrane lipoprotein Blc" evidence="13">
    <location>
        <begin position="22"/>
        <end position="179"/>
    </location>
</feature>
<evidence type="ECO:0000256" key="5">
    <source>
        <dbReference type="ARBA" id="ARBA00022729"/>
    </source>
</evidence>
<comment type="function">
    <text evidence="11">Involved in the storage or transport of lipids necessary for membrane maintenance under stressful conditions. Displays a binding preference for lysophospholipids.</text>
</comment>
<dbReference type="InterPro" id="IPR022271">
    <property type="entry name" value="Lipocalin_ApoD"/>
</dbReference>
<dbReference type="AlphaFoldDB" id="A0A327QE21"/>
<keyword evidence="8 14" id="KW-0564">Palmitate</keyword>